<dbReference type="InterPro" id="IPR029063">
    <property type="entry name" value="SAM-dependent_MTases_sf"/>
</dbReference>
<feature type="transmembrane region" description="Helical" evidence="2">
    <location>
        <begin position="127"/>
        <end position="147"/>
    </location>
</feature>
<name>A0A5Q4VGT5_9BACT</name>
<accession>A0A5Q4VGT5</accession>
<protein>
    <submittedName>
        <fullName evidence="4">Polysaccharide biosynthesis protein</fullName>
    </submittedName>
</protein>
<dbReference type="InterPro" id="IPR051203">
    <property type="entry name" value="Polysaccharide_Synthase-Rel"/>
</dbReference>
<keyword evidence="5" id="KW-1185">Reference proteome</keyword>
<dbReference type="OrthoDB" id="9769113at2"/>
<reference evidence="4 5" key="1">
    <citation type="submission" date="2019-06" db="EMBL/GenBank/DDBJ databases">
        <title>Desulfobotulus mexicanus sp. nov., a novel sulfate-reducing bacterium isolated from the sediment of an alkaline crater lake in Mexico.</title>
        <authorList>
            <person name="Hirschler-Rea A."/>
        </authorList>
    </citation>
    <scope>NUCLEOTIDE SEQUENCE [LARGE SCALE GENOMIC DNA]</scope>
    <source>
        <strain evidence="4 5">PAR22N</strain>
    </source>
</reference>
<feature type="domain" description="Polysaccharide biosynthesis protein CapD-like" evidence="3">
    <location>
        <begin position="308"/>
        <end position="619"/>
    </location>
</feature>
<evidence type="ECO:0000256" key="2">
    <source>
        <dbReference type="SAM" id="Phobius"/>
    </source>
</evidence>
<dbReference type="RefSeq" id="WP_139445236.1">
    <property type="nucleotide sequence ID" value="NZ_VDMB01000001.1"/>
</dbReference>
<dbReference type="InterPro" id="IPR036291">
    <property type="entry name" value="NAD(P)-bd_dom_sf"/>
</dbReference>
<sequence length="692" mass="77121">MLSIKKTVDFLVGIPRWQKRLLCLIVDCFFVIFALWLAFVLRMGHSAVHVKDLIWVFIAAPLLSIPVFIRMGLYRAIIRYIGSDALKTIFHAVTLSSLLLALFFFWFRDFTFFVPEGTVVPRSIVVNYWFLCVFFIGGSRFLARNIVNRNMQVRGLFLPVIKRTKTHASPVVVYGAGAAGFEVMGALVRSREFLPVAFIDDDKKLHGRVMAGYRVFSPASLSGLIERYDLRYVLLAMPSVSRSRKQQIINMLEPLNVHVKTLPSVNEVAEGRVAVQDIQDVDIADLLGRDPVAAQKELLSHCITGKNVMITGAGGSIGSELCRQALRQNPELLVLFEHSEFALYKIERELLQLRSRESIETLIVPVLASVCAWGRVLAALRAFDIHTVYHAAAYKHVPLVEQNMAEGVRNNVFGTLVVAQAAMVAGVEHFILISTDKAVRPANVMGATKRMAEMLLQALSQVAVLDQPLLIPREEAFGVENRTCFSMVRFGNVLGSSGSVIPLFRKQIEAGGPVTVTHPDMTRYFMTIPEAAELVIQSGAMARGGDVFLLDMGEPVSVLSLARRMILLSGSSIKDSDNSDGDIEIVFTGLRPGEKLFEELLIDIAGKESTSHPKIFRAHEAHPDWHGFSLCLDRIHGAMNYCFPHGAPAFCDCDAIRRILMENVDGYMPQCDISDLIWEKMSRRNCIDNQQV</sequence>
<dbReference type="Gene3D" id="3.40.50.720">
    <property type="entry name" value="NAD(P)-binding Rossmann-like Domain"/>
    <property type="match status" value="2"/>
</dbReference>
<keyword evidence="2" id="KW-1133">Transmembrane helix</keyword>
<comment type="similarity">
    <text evidence="1">Belongs to the polysaccharide synthase family.</text>
</comment>
<dbReference type="SUPFAM" id="SSF51735">
    <property type="entry name" value="NAD(P)-binding Rossmann-fold domains"/>
    <property type="match status" value="1"/>
</dbReference>
<dbReference type="PANTHER" id="PTHR43318">
    <property type="entry name" value="UDP-N-ACETYLGLUCOSAMINE 4,6-DEHYDRATASE"/>
    <property type="match status" value="1"/>
</dbReference>
<comment type="caution">
    <text evidence="4">The sequence shown here is derived from an EMBL/GenBank/DDBJ whole genome shotgun (WGS) entry which is preliminary data.</text>
</comment>
<dbReference type="SUPFAM" id="SSF53335">
    <property type="entry name" value="S-adenosyl-L-methionine-dependent methyltransferases"/>
    <property type="match status" value="1"/>
</dbReference>
<dbReference type="Pfam" id="PF02719">
    <property type="entry name" value="Polysacc_synt_2"/>
    <property type="match status" value="1"/>
</dbReference>
<feature type="transmembrane region" description="Helical" evidence="2">
    <location>
        <begin position="168"/>
        <end position="188"/>
    </location>
</feature>
<dbReference type="Proteomes" id="UP000321899">
    <property type="component" value="Unassembled WGS sequence"/>
</dbReference>
<gene>
    <name evidence="4" type="ORF">FIM25_00945</name>
</gene>
<keyword evidence="2" id="KW-0812">Transmembrane</keyword>
<proteinExistence type="inferred from homology"/>
<organism evidence="4 5">
    <name type="scientific">Desulfobotulus mexicanus</name>
    <dbReference type="NCBI Taxonomy" id="2586642"/>
    <lineage>
        <taxon>Bacteria</taxon>
        <taxon>Pseudomonadati</taxon>
        <taxon>Thermodesulfobacteriota</taxon>
        <taxon>Desulfobacteria</taxon>
        <taxon>Desulfobacterales</taxon>
        <taxon>Desulfobacteraceae</taxon>
        <taxon>Desulfobotulus</taxon>
    </lineage>
</organism>
<keyword evidence="2" id="KW-0472">Membrane</keyword>
<evidence type="ECO:0000256" key="1">
    <source>
        <dbReference type="ARBA" id="ARBA00007430"/>
    </source>
</evidence>
<dbReference type="AlphaFoldDB" id="A0A5Q4VGT5"/>
<evidence type="ECO:0000313" key="4">
    <source>
        <dbReference type="EMBL" id="TYT76153.1"/>
    </source>
</evidence>
<dbReference type="InterPro" id="IPR003869">
    <property type="entry name" value="Polysac_CapD-like"/>
</dbReference>
<evidence type="ECO:0000259" key="3">
    <source>
        <dbReference type="Pfam" id="PF02719"/>
    </source>
</evidence>
<evidence type="ECO:0000313" key="5">
    <source>
        <dbReference type="Proteomes" id="UP000321899"/>
    </source>
</evidence>
<feature type="transmembrane region" description="Helical" evidence="2">
    <location>
        <begin position="21"/>
        <end position="41"/>
    </location>
</feature>
<feature type="transmembrane region" description="Helical" evidence="2">
    <location>
        <begin position="85"/>
        <end position="107"/>
    </location>
</feature>
<feature type="transmembrane region" description="Helical" evidence="2">
    <location>
        <begin position="53"/>
        <end position="73"/>
    </location>
</feature>
<dbReference type="PANTHER" id="PTHR43318:SF1">
    <property type="entry name" value="POLYSACCHARIDE BIOSYNTHESIS PROTEIN EPSC-RELATED"/>
    <property type="match status" value="1"/>
</dbReference>
<dbReference type="EMBL" id="VDMB01000001">
    <property type="protein sequence ID" value="TYT76153.1"/>
    <property type="molecule type" value="Genomic_DNA"/>
</dbReference>
<dbReference type="CDD" id="cd05237">
    <property type="entry name" value="UDP_invert_4-6DH_SDR_e"/>
    <property type="match status" value="1"/>
</dbReference>